<organism evidence="1">
    <name type="scientific">Cladocopium goreaui</name>
    <dbReference type="NCBI Taxonomy" id="2562237"/>
    <lineage>
        <taxon>Eukaryota</taxon>
        <taxon>Sar</taxon>
        <taxon>Alveolata</taxon>
        <taxon>Dinophyceae</taxon>
        <taxon>Suessiales</taxon>
        <taxon>Symbiodiniaceae</taxon>
        <taxon>Cladocopium</taxon>
    </lineage>
</organism>
<evidence type="ECO:0000313" key="3">
    <source>
        <dbReference type="Proteomes" id="UP001152797"/>
    </source>
</evidence>
<evidence type="ECO:0000313" key="2">
    <source>
        <dbReference type="EMBL" id="CAL4786629.1"/>
    </source>
</evidence>
<dbReference type="SUPFAM" id="SSF53335">
    <property type="entry name" value="S-adenosyl-L-methionine-dependent methyltransferases"/>
    <property type="match status" value="1"/>
</dbReference>
<accession>A0A9P1CVF4</accession>
<sequence>MVLMKMVKKSQPHVFVHENVCGFPPQELERALGKDYFVHSFTLSPQMFNYPVSRKRLYSLCICQELVLVAAITDFLKTVDLLCRDPAPSVGDFLLSEKNPDFENVLTASNKKFLKGYESEFGERGITVADLQQNPKKRPRWGSCVMPTLTTGCSKMVHIPSQRLFSGLDLAACHGMPVTQSVATILGTSQLNVGSISNSALCSCVGNSMHLSCIGAAVTAAILFTAPPPKIEG</sequence>
<dbReference type="Gene3D" id="3.40.50.150">
    <property type="entry name" value="Vaccinia Virus protein VP39"/>
    <property type="match status" value="1"/>
</dbReference>
<evidence type="ECO:0000313" key="1">
    <source>
        <dbReference type="EMBL" id="CAI3999317.1"/>
    </source>
</evidence>
<keyword evidence="3" id="KW-1185">Reference proteome</keyword>
<dbReference type="Gene3D" id="3.90.120.10">
    <property type="entry name" value="DNA Methylase, subunit A, domain 2"/>
    <property type="match status" value="1"/>
</dbReference>
<dbReference type="EMBL" id="CAMXCT010002613">
    <property type="protein sequence ID" value="CAI3999317.1"/>
    <property type="molecule type" value="Genomic_DNA"/>
</dbReference>
<dbReference type="EMBL" id="CAMXCT030002613">
    <property type="protein sequence ID" value="CAL4786629.1"/>
    <property type="molecule type" value="Genomic_DNA"/>
</dbReference>
<dbReference type="InterPro" id="IPR029063">
    <property type="entry name" value="SAM-dependent_MTases_sf"/>
</dbReference>
<proteinExistence type="predicted"/>
<dbReference type="AlphaFoldDB" id="A0A9P1CVF4"/>
<gene>
    <name evidence="1" type="ORF">C1SCF055_LOCUS25534</name>
</gene>
<dbReference type="EMBL" id="CAMXCT020002613">
    <property type="protein sequence ID" value="CAL1152692.1"/>
    <property type="molecule type" value="Genomic_DNA"/>
</dbReference>
<reference evidence="2 3" key="2">
    <citation type="submission" date="2024-05" db="EMBL/GenBank/DDBJ databases">
        <authorList>
            <person name="Chen Y."/>
            <person name="Shah S."/>
            <person name="Dougan E. K."/>
            <person name="Thang M."/>
            <person name="Chan C."/>
        </authorList>
    </citation>
    <scope>NUCLEOTIDE SEQUENCE [LARGE SCALE GENOMIC DNA]</scope>
</reference>
<name>A0A9P1CVF4_9DINO</name>
<protein>
    <submittedName>
        <fullName evidence="2">Chymotrypsin-like elastase family member 2A</fullName>
    </submittedName>
</protein>
<reference evidence="1" key="1">
    <citation type="submission" date="2022-10" db="EMBL/GenBank/DDBJ databases">
        <authorList>
            <person name="Chen Y."/>
            <person name="Dougan E. K."/>
            <person name="Chan C."/>
            <person name="Rhodes N."/>
            <person name="Thang M."/>
        </authorList>
    </citation>
    <scope>NUCLEOTIDE SEQUENCE</scope>
</reference>
<dbReference type="Proteomes" id="UP001152797">
    <property type="component" value="Unassembled WGS sequence"/>
</dbReference>
<comment type="caution">
    <text evidence="1">The sequence shown here is derived from an EMBL/GenBank/DDBJ whole genome shotgun (WGS) entry which is preliminary data.</text>
</comment>